<dbReference type="Pfam" id="PF13231">
    <property type="entry name" value="PMT_2"/>
    <property type="match status" value="1"/>
</dbReference>
<evidence type="ECO:0000256" key="1">
    <source>
        <dbReference type="ARBA" id="ARBA00004651"/>
    </source>
</evidence>
<feature type="domain" description="Glycosyltransferase RgtA/B/C/D-like" evidence="9">
    <location>
        <begin position="99"/>
        <end position="256"/>
    </location>
</feature>
<sequence>MVRVPTGRQDGSSSLLKIVRNPSARTKDPMRPAAHPVSRLLGHVWLWPAVVMLAVGLYRVGTPELWRDEVATWTAATRSLTDLLRLLQHIDASNGAYYLLMHGWTAVFGDSVVALRLPSVLAMAGAAAFVALSAERLFGGRVAAIGAGLLFTAVPQVSRYAQEARVYALVTCAIAAATWFLLRALERPTWRRWAPYCAAMTLAGVGHLISFSTVAGQAAVVLLHLWRTRGAVERRLVWQYPLAVAVSALPVVPVVILGSRQSDRQLGWIDTPSFRLLVRFGEHLAGAPHVFQALALLAVPALVLPGRRVQAWQALLLAELPVVGVWVVSQGGTSYFIDRYLLFTVPAWAALAGGGVAAVYEALAGLARPDREPRKAAAALLALGLLALPAVAALPAQATVRYQGAHSDSEEPFRAAADLIAAGYRSGDGVAVPLGDQSWAMVGPGISYYLPSDVRPYPVFVAESAAEAEELSPTLCAEAAACLGQGPRIWLLVLGDTADPLAVLPSEQAQALRARYGAPDRVTPLGGVTLALLNRTG</sequence>
<dbReference type="GO" id="GO:0016763">
    <property type="term" value="F:pentosyltransferase activity"/>
    <property type="evidence" value="ECO:0007669"/>
    <property type="project" value="TreeGrafter"/>
</dbReference>
<keyword evidence="3" id="KW-0328">Glycosyltransferase</keyword>
<keyword evidence="7 8" id="KW-0472">Membrane</keyword>
<feature type="transmembrane region" description="Helical" evidence="8">
    <location>
        <begin position="309"/>
        <end position="328"/>
    </location>
</feature>
<dbReference type="PANTHER" id="PTHR33908">
    <property type="entry name" value="MANNOSYLTRANSFERASE YKCB-RELATED"/>
    <property type="match status" value="1"/>
</dbReference>
<evidence type="ECO:0000256" key="8">
    <source>
        <dbReference type="SAM" id="Phobius"/>
    </source>
</evidence>
<evidence type="ECO:0000259" key="9">
    <source>
        <dbReference type="Pfam" id="PF13231"/>
    </source>
</evidence>
<dbReference type="Proteomes" id="UP000450000">
    <property type="component" value="Unassembled WGS sequence"/>
</dbReference>
<dbReference type="GO" id="GO:0010041">
    <property type="term" value="P:response to iron(III) ion"/>
    <property type="evidence" value="ECO:0007669"/>
    <property type="project" value="TreeGrafter"/>
</dbReference>
<keyword evidence="11" id="KW-1185">Reference proteome</keyword>
<evidence type="ECO:0000256" key="5">
    <source>
        <dbReference type="ARBA" id="ARBA00022692"/>
    </source>
</evidence>
<dbReference type="InterPro" id="IPR038731">
    <property type="entry name" value="RgtA/B/C-like"/>
</dbReference>
<comment type="caution">
    <text evidence="10">The sequence shown here is derived from an EMBL/GenBank/DDBJ whole genome shotgun (WGS) entry which is preliminary data.</text>
</comment>
<feature type="transmembrane region" description="Helical" evidence="8">
    <location>
        <begin position="238"/>
        <end position="259"/>
    </location>
</feature>
<feature type="transmembrane region" description="Helical" evidence="8">
    <location>
        <begin position="197"/>
        <end position="226"/>
    </location>
</feature>
<feature type="transmembrane region" description="Helical" evidence="8">
    <location>
        <begin position="164"/>
        <end position="185"/>
    </location>
</feature>
<protein>
    <recommendedName>
        <fullName evidence="9">Glycosyltransferase RgtA/B/C/D-like domain-containing protein</fullName>
    </recommendedName>
</protein>
<evidence type="ECO:0000256" key="6">
    <source>
        <dbReference type="ARBA" id="ARBA00022989"/>
    </source>
</evidence>
<dbReference type="AlphaFoldDB" id="A0A6N7KQ71"/>
<dbReference type="PANTHER" id="PTHR33908:SF3">
    <property type="entry name" value="UNDECAPRENYL PHOSPHATE-ALPHA-4-AMINO-4-DEOXY-L-ARABINOSE ARABINOSYL TRANSFERASE"/>
    <property type="match status" value="1"/>
</dbReference>
<proteinExistence type="predicted"/>
<evidence type="ECO:0000256" key="7">
    <source>
        <dbReference type="ARBA" id="ARBA00023136"/>
    </source>
</evidence>
<dbReference type="EMBL" id="WBOF01000001">
    <property type="protein sequence ID" value="MQS13686.1"/>
    <property type="molecule type" value="Genomic_DNA"/>
</dbReference>
<keyword evidence="4" id="KW-0808">Transferase</keyword>
<accession>A0A6N7KQ71</accession>
<evidence type="ECO:0000256" key="2">
    <source>
        <dbReference type="ARBA" id="ARBA00022475"/>
    </source>
</evidence>
<reference evidence="10 11" key="1">
    <citation type="submission" date="2019-09" db="EMBL/GenBank/DDBJ databases">
        <title>Genome Sequences of Streptomyces kaniharaensis ATCC 21070.</title>
        <authorList>
            <person name="Zhu W."/>
            <person name="De Crecy-Lagard V."/>
            <person name="Richards N.G."/>
        </authorList>
    </citation>
    <scope>NUCLEOTIDE SEQUENCE [LARGE SCALE GENOMIC DNA]</scope>
    <source>
        <strain evidence="10 11">SF-557</strain>
    </source>
</reference>
<evidence type="ECO:0000313" key="10">
    <source>
        <dbReference type="EMBL" id="MQS13686.1"/>
    </source>
</evidence>
<keyword evidence="5 8" id="KW-0812">Transmembrane</keyword>
<dbReference type="GO" id="GO:0009103">
    <property type="term" value="P:lipopolysaccharide biosynthetic process"/>
    <property type="evidence" value="ECO:0007669"/>
    <property type="project" value="UniProtKB-ARBA"/>
</dbReference>
<dbReference type="OrthoDB" id="5318634at2"/>
<feature type="transmembrane region" description="Helical" evidence="8">
    <location>
        <begin position="139"/>
        <end position="158"/>
    </location>
</feature>
<dbReference type="GO" id="GO:0005886">
    <property type="term" value="C:plasma membrane"/>
    <property type="evidence" value="ECO:0007669"/>
    <property type="project" value="UniProtKB-SubCell"/>
</dbReference>
<dbReference type="InterPro" id="IPR050297">
    <property type="entry name" value="LipidA_mod_glycosyltrf_83"/>
</dbReference>
<feature type="transmembrane region" description="Helical" evidence="8">
    <location>
        <begin position="340"/>
        <end position="364"/>
    </location>
</feature>
<gene>
    <name evidence="10" type="ORF">F7Q99_15755</name>
</gene>
<evidence type="ECO:0000313" key="11">
    <source>
        <dbReference type="Proteomes" id="UP000450000"/>
    </source>
</evidence>
<evidence type="ECO:0000256" key="3">
    <source>
        <dbReference type="ARBA" id="ARBA00022676"/>
    </source>
</evidence>
<feature type="transmembrane region" description="Helical" evidence="8">
    <location>
        <begin position="376"/>
        <end position="396"/>
    </location>
</feature>
<feature type="transmembrane region" description="Helical" evidence="8">
    <location>
        <begin position="40"/>
        <end position="60"/>
    </location>
</feature>
<evidence type="ECO:0000256" key="4">
    <source>
        <dbReference type="ARBA" id="ARBA00022679"/>
    </source>
</evidence>
<feature type="transmembrane region" description="Helical" evidence="8">
    <location>
        <begin position="113"/>
        <end position="132"/>
    </location>
</feature>
<comment type="subcellular location">
    <subcellularLocation>
        <location evidence="1">Cell membrane</location>
        <topology evidence="1">Multi-pass membrane protein</topology>
    </subcellularLocation>
</comment>
<name>A0A6N7KQ71_9ACTN</name>
<organism evidence="10 11">
    <name type="scientific">Streptomyces kaniharaensis</name>
    <dbReference type="NCBI Taxonomy" id="212423"/>
    <lineage>
        <taxon>Bacteria</taxon>
        <taxon>Bacillati</taxon>
        <taxon>Actinomycetota</taxon>
        <taxon>Actinomycetes</taxon>
        <taxon>Kitasatosporales</taxon>
        <taxon>Streptomycetaceae</taxon>
        <taxon>Streptomyces</taxon>
    </lineage>
</organism>
<keyword evidence="2" id="KW-1003">Cell membrane</keyword>
<keyword evidence="6 8" id="KW-1133">Transmembrane helix</keyword>